<sequence length="85" mass="9346">MDAQQFHTLMNGLTAGFQNLGITFVRQITGMGPLDQVMQYIEGLKPSTHAKVTYQAPNTLEHAITTAIQYDAAMLNNYSASNRPS</sequence>
<reference evidence="1" key="1">
    <citation type="submission" date="2021-06" db="EMBL/GenBank/DDBJ databases">
        <authorList>
            <person name="Kallberg Y."/>
            <person name="Tangrot J."/>
            <person name="Rosling A."/>
        </authorList>
    </citation>
    <scope>NUCLEOTIDE SEQUENCE</scope>
    <source>
        <strain evidence="1">MA453B</strain>
    </source>
</reference>
<proteinExistence type="predicted"/>
<gene>
    <name evidence="1" type="ORF">DERYTH_LOCUS23368</name>
</gene>
<accession>A0A9N9P3W5</accession>
<protein>
    <submittedName>
        <fullName evidence="1">6791_t:CDS:1</fullName>
    </submittedName>
</protein>
<dbReference type="Proteomes" id="UP000789405">
    <property type="component" value="Unassembled WGS sequence"/>
</dbReference>
<organism evidence="1 2">
    <name type="scientific">Dentiscutata erythropus</name>
    <dbReference type="NCBI Taxonomy" id="1348616"/>
    <lineage>
        <taxon>Eukaryota</taxon>
        <taxon>Fungi</taxon>
        <taxon>Fungi incertae sedis</taxon>
        <taxon>Mucoromycota</taxon>
        <taxon>Glomeromycotina</taxon>
        <taxon>Glomeromycetes</taxon>
        <taxon>Diversisporales</taxon>
        <taxon>Gigasporaceae</taxon>
        <taxon>Dentiscutata</taxon>
    </lineage>
</organism>
<evidence type="ECO:0000313" key="2">
    <source>
        <dbReference type="Proteomes" id="UP000789405"/>
    </source>
</evidence>
<dbReference type="AlphaFoldDB" id="A0A9N9P3W5"/>
<comment type="caution">
    <text evidence="1">The sequence shown here is derived from an EMBL/GenBank/DDBJ whole genome shotgun (WGS) entry which is preliminary data.</text>
</comment>
<dbReference type="EMBL" id="CAJVPY010035401">
    <property type="protein sequence ID" value="CAG8801024.1"/>
    <property type="molecule type" value="Genomic_DNA"/>
</dbReference>
<name>A0A9N9P3W5_9GLOM</name>
<evidence type="ECO:0000313" key="1">
    <source>
        <dbReference type="EMBL" id="CAG8801024.1"/>
    </source>
</evidence>
<keyword evidence="2" id="KW-1185">Reference proteome</keyword>